<dbReference type="CDD" id="cd00165">
    <property type="entry name" value="S4"/>
    <property type="match status" value="1"/>
</dbReference>
<gene>
    <name evidence="6" type="ORF">OW255_16905</name>
</gene>
<reference evidence="6" key="1">
    <citation type="submission" date="2022-11" db="EMBL/GenBank/DDBJ databases">
        <title>Lacrimispora xylanolytica sy1, complete genome.</title>
        <authorList>
            <person name="Choi S."/>
        </authorList>
    </citation>
    <scope>NUCLEOTIDE SEQUENCE</scope>
    <source>
        <strain evidence="6">Sy1</strain>
    </source>
</reference>
<comment type="similarity">
    <text evidence="1 4">Belongs to the pseudouridine synthase RsuA family.</text>
</comment>
<dbReference type="NCBIfam" id="TIGR00093">
    <property type="entry name" value="pseudouridine synthase"/>
    <property type="match status" value="1"/>
</dbReference>
<evidence type="ECO:0000256" key="3">
    <source>
        <dbReference type="PROSITE-ProRule" id="PRU00182"/>
    </source>
</evidence>
<dbReference type="SMART" id="SM00363">
    <property type="entry name" value="S4"/>
    <property type="match status" value="1"/>
</dbReference>
<dbReference type="Gene3D" id="3.30.70.1560">
    <property type="entry name" value="Alpha-L RNA-binding motif"/>
    <property type="match status" value="1"/>
</dbReference>
<keyword evidence="7" id="KW-1185">Reference proteome</keyword>
<dbReference type="EC" id="5.4.99.-" evidence="4"/>
<dbReference type="Proteomes" id="UP001163115">
    <property type="component" value="Chromosome"/>
</dbReference>
<evidence type="ECO:0000313" key="6">
    <source>
        <dbReference type="EMBL" id="WAJ23228.1"/>
    </source>
</evidence>
<accession>A0ABY7AAB5</accession>
<evidence type="ECO:0000256" key="2">
    <source>
        <dbReference type="ARBA" id="ARBA00023235"/>
    </source>
</evidence>
<dbReference type="InterPro" id="IPR006145">
    <property type="entry name" value="PsdUridine_synth_RsuA/RluA"/>
</dbReference>
<dbReference type="Pfam" id="PF01479">
    <property type="entry name" value="S4"/>
    <property type="match status" value="1"/>
</dbReference>
<dbReference type="Gene3D" id="3.10.290.10">
    <property type="entry name" value="RNA-binding S4 domain"/>
    <property type="match status" value="1"/>
</dbReference>
<dbReference type="PROSITE" id="PS50889">
    <property type="entry name" value="S4"/>
    <property type="match status" value="1"/>
</dbReference>
<dbReference type="InterPro" id="IPR002942">
    <property type="entry name" value="S4_RNA-bd"/>
</dbReference>
<dbReference type="Gene3D" id="3.30.70.580">
    <property type="entry name" value="Pseudouridine synthase I, catalytic domain, N-terminal subdomain"/>
    <property type="match status" value="1"/>
</dbReference>
<evidence type="ECO:0000259" key="5">
    <source>
        <dbReference type="SMART" id="SM00363"/>
    </source>
</evidence>
<dbReference type="InterPro" id="IPR018496">
    <property type="entry name" value="PsdUridine_synth_RsuA/RluB_CS"/>
</dbReference>
<dbReference type="Pfam" id="PF00849">
    <property type="entry name" value="PseudoU_synth_2"/>
    <property type="match status" value="1"/>
</dbReference>
<sequence length="262" mass="29547">MEADGIRLNKFLSEAGICSRREADRLIEAGKVKINGQAAATGQKVLPGQSVTVKGRVITASGRKESHKEKQVLLAVHKPKGIVCTTSDKDRAPNIVDMLDYPVRIYPIGRLDKESEGLILMTNQGDLVNKMMRSGNAHEKEYLVKVNRPVTDDFIRKMKKGVHLSELDVTTKPCFVAKTGEKAFKIILTQGLNRQIRRMCKELGFEVRLLKRMRIMNIELGDLKPGAYRELSKKEYHQMKEAIKGSSNLSYKEHKKELSDGR</sequence>
<dbReference type="InterPro" id="IPR042092">
    <property type="entry name" value="PsdUridine_s_RsuA/RluB/E/F_cat"/>
</dbReference>
<dbReference type="PANTHER" id="PTHR47683">
    <property type="entry name" value="PSEUDOURIDINE SYNTHASE FAMILY PROTEIN-RELATED"/>
    <property type="match status" value="1"/>
</dbReference>
<dbReference type="InterPro" id="IPR020094">
    <property type="entry name" value="TruA/RsuA/RluB/E/F_N"/>
</dbReference>
<evidence type="ECO:0000313" key="7">
    <source>
        <dbReference type="Proteomes" id="UP001163115"/>
    </source>
</evidence>
<proteinExistence type="inferred from homology"/>
<dbReference type="SUPFAM" id="SSF55174">
    <property type="entry name" value="Alpha-L RNA-binding motif"/>
    <property type="match status" value="1"/>
</dbReference>
<dbReference type="InterPro" id="IPR000748">
    <property type="entry name" value="PsdUridine_synth_RsuA/RluB/E/F"/>
</dbReference>
<keyword evidence="3" id="KW-0694">RNA-binding</keyword>
<evidence type="ECO:0000256" key="1">
    <source>
        <dbReference type="ARBA" id="ARBA00008348"/>
    </source>
</evidence>
<dbReference type="SUPFAM" id="SSF55120">
    <property type="entry name" value="Pseudouridine synthase"/>
    <property type="match status" value="1"/>
</dbReference>
<dbReference type="EMBL" id="CP113524">
    <property type="protein sequence ID" value="WAJ23228.1"/>
    <property type="molecule type" value="Genomic_DNA"/>
</dbReference>
<dbReference type="InterPro" id="IPR036986">
    <property type="entry name" value="S4_RNA-bd_sf"/>
</dbReference>
<evidence type="ECO:0000256" key="4">
    <source>
        <dbReference type="RuleBase" id="RU003887"/>
    </source>
</evidence>
<dbReference type="InterPro" id="IPR020103">
    <property type="entry name" value="PsdUridine_synth_cat_dom_sf"/>
</dbReference>
<dbReference type="InterPro" id="IPR050343">
    <property type="entry name" value="RsuA_PseudoU_synthase"/>
</dbReference>
<dbReference type="PANTHER" id="PTHR47683:SF2">
    <property type="entry name" value="RNA-BINDING S4 DOMAIN-CONTAINING PROTEIN"/>
    <property type="match status" value="1"/>
</dbReference>
<dbReference type="RefSeq" id="WP_024835117.1">
    <property type="nucleotide sequence ID" value="NZ_CP113524.1"/>
</dbReference>
<protein>
    <recommendedName>
        <fullName evidence="4">Pseudouridine synthase</fullName>
        <ecNumber evidence="4">5.4.99.-</ecNumber>
    </recommendedName>
</protein>
<feature type="domain" description="RNA-binding S4" evidence="5">
    <location>
        <begin position="6"/>
        <end position="63"/>
    </location>
</feature>
<name>A0ABY7AAB5_9FIRM</name>
<organism evidence="6 7">
    <name type="scientific">Lacrimispora xylanolytica</name>
    <dbReference type="NCBI Taxonomy" id="29375"/>
    <lineage>
        <taxon>Bacteria</taxon>
        <taxon>Bacillati</taxon>
        <taxon>Bacillota</taxon>
        <taxon>Clostridia</taxon>
        <taxon>Lachnospirales</taxon>
        <taxon>Lachnospiraceae</taxon>
        <taxon>Lacrimispora</taxon>
    </lineage>
</organism>
<keyword evidence="2 4" id="KW-0413">Isomerase</keyword>
<dbReference type="PROSITE" id="PS01149">
    <property type="entry name" value="PSI_RSU"/>
    <property type="match status" value="1"/>
</dbReference>